<evidence type="ECO:0000259" key="3">
    <source>
        <dbReference type="PROSITE" id="PS50175"/>
    </source>
</evidence>
<sequence length="422" mass="46205">MSPPPPVSTISTGPDNNNNTAVVAPGYGRSIPPTNNTPANNPNSSGNDIEEIRKIYDQIMSHPETRSQLNLRYPRLVEAAQRGFDSFIPVYRNAMDELHRAQFQQMMEYARLEEDPMDIESQRRIEEIIKQNNIESNMRAALEYNPESFATVTMLYIDMEVNGTLVKAFVDSGAQATIMSPMLAEKCNIMRLVDTRFKGTAHGVGMAAILGRVHSVQVRVGSQHLTCSFTIMESKRIGIILGLDMLKRFQASIDLKQNALVINEETISFLHEHEIPKESMSGGGDNDDEQEKSVLDNSALIPEANNNNAVNSTTSVQSTTSSSVLTPKPVSQSSNSGRDQYLAGPIPTSMAVNNRIPVPAAPPPTTATMTSQPLNGNRQRTLSHSRETIKILTDLGATEAEAIMFLDQANGNPDLAASLFFG</sequence>
<feature type="region of interest" description="Disordered" evidence="2">
    <location>
        <begin position="1"/>
        <end position="47"/>
    </location>
</feature>
<feature type="compositionally biased region" description="Low complexity" evidence="2">
    <location>
        <begin position="32"/>
        <end position="43"/>
    </location>
</feature>
<feature type="region of interest" description="Disordered" evidence="2">
    <location>
        <begin position="302"/>
        <end position="344"/>
    </location>
</feature>
<proteinExistence type="predicted"/>
<dbReference type="AlphaFoldDB" id="A0A9W7ZZ34"/>
<dbReference type="OrthoDB" id="1047367at2759"/>
<keyword evidence="5" id="KW-1185">Reference proteome</keyword>
<dbReference type="Gene3D" id="2.40.70.10">
    <property type="entry name" value="Acid Proteases"/>
    <property type="match status" value="1"/>
</dbReference>
<dbReference type="EMBL" id="JANBPU010000181">
    <property type="protein sequence ID" value="KAJ1914761.1"/>
    <property type="molecule type" value="Genomic_DNA"/>
</dbReference>
<dbReference type="CDD" id="cd05479">
    <property type="entry name" value="RP_DDI"/>
    <property type="match status" value="1"/>
</dbReference>
<evidence type="ECO:0000256" key="1">
    <source>
        <dbReference type="ARBA" id="ARBA00022801"/>
    </source>
</evidence>
<keyword evidence="1" id="KW-0378">Hydrolase</keyword>
<dbReference type="InterPro" id="IPR001995">
    <property type="entry name" value="Peptidase_A2_cat"/>
</dbReference>
<dbReference type="Proteomes" id="UP001150538">
    <property type="component" value="Unassembled WGS sequence"/>
</dbReference>
<feature type="domain" description="Peptidase A2" evidence="3">
    <location>
        <begin position="166"/>
        <end position="245"/>
    </location>
</feature>
<protein>
    <submittedName>
        <fullName evidence="4">DNA damage-inducible protein 1</fullName>
    </submittedName>
</protein>
<gene>
    <name evidence="4" type="primary">DDI1</name>
    <name evidence="4" type="ORF">H4219_004641</name>
</gene>
<dbReference type="GO" id="GO:0006508">
    <property type="term" value="P:proteolysis"/>
    <property type="evidence" value="ECO:0007669"/>
    <property type="project" value="InterPro"/>
</dbReference>
<dbReference type="PANTHER" id="PTHR15397:SF3">
    <property type="entry name" value="DNA DAMAGE INDUCIBLE 1 HOMOLOG 2"/>
    <property type="match status" value="1"/>
</dbReference>
<name>A0A9W7ZZ34_9FUNG</name>
<reference evidence="4" key="1">
    <citation type="submission" date="2022-07" db="EMBL/GenBank/DDBJ databases">
        <title>Phylogenomic reconstructions and comparative analyses of Kickxellomycotina fungi.</title>
        <authorList>
            <person name="Reynolds N.K."/>
            <person name="Stajich J.E."/>
            <person name="Barry K."/>
            <person name="Grigoriev I.V."/>
            <person name="Crous P."/>
            <person name="Smith M.E."/>
        </authorList>
    </citation>
    <scope>NUCLEOTIDE SEQUENCE</scope>
    <source>
        <strain evidence="4">NBRC 100468</strain>
    </source>
</reference>
<dbReference type="InterPro" id="IPR021109">
    <property type="entry name" value="Peptidase_aspartic_dom_sf"/>
</dbReference>
<accession>A0A9W7ZZ34</accession>
<comment type="caution">
    <text evidence="4">The sequence shown here is derived from an EMBL/GenBank/DDBJ whole genome shotgun (WGS) entry which is preliminary data.</text>
</comment>
<dbReference type="InterPro" id="IPR019103">
    <property type="entry name" value="Peptidase_aspartic_DDI1-type"/>
</dbReference>
<dbReference type="PANTHER" id="PTHR15397">
    <property type="entry name" value="SODIUM-GLUCOSE COTRANSPORTER REGULATORY PROTEIN -RELATED"/>
    <property type="match status" value="1"/>
</dbReference>
<dbReference type="Pfam" id="PF09668">
    <property type="entry name" value="Asp_protease"/>
    <property type="match status" value="1"/>
</dbReference>
<dbReference type="GO" id="GO:0004190">
    <property type="term" value="F:aspartic-type endopeptidase activity"/>
    <property type="evidence" value="ECO:0007669"/>
    <property type="project" value="InterPro"/>
</dbReference>
<feature type="compositionally biased region" description="Polar residues" evidence="2">
    <location>
        <begin position="8"/>
        <end position="21"/>
    </location>
</feature>
<feature type="compositionally biased region" description="Polar residues" evidence="2">
    <location>
        <begin position="329"/>
        <end position="338"/>
    </location>
</feature>
<evidence type="ECO:0000313" key="4">
    <source>
        <dbReference type="EMBL" id="KAJ1914761.1"/>
    </source>
</evidence>
<evidence type="ECO:0000313" key="5">
    <source>
        <dbReference type="Proteomes" id="UP001150538"/>
    </source>
</evidence>
<dbReference type="PROSITE" id="PS50175">
    <property type="entry name" value="ASP_PROT_RETROV"/>
    <property type="match status" value="1"/>
</dbReference>
<dbReference type="SUPFAM" id="SSF50630">
    <property type="entry name" value="Acid proteases"/>
    <property type="match status" value="1"/>
</dbReference>
<organism evidence="4 5">
    <name type="scientific">Mycoemilia scoparia</name>
    <dbReference type="NCBI Taxonomy" id="417184"/>
    <lineage>
        <taxon>Eukaryota</taxon>
        <taxon>Fungi</taxon>
        <taxon>Fungi incertae sedis</taxon>
        <taxon>Zoopagomycota</taxon>
        <taxon>Kickxellomycotina</taxon>
        <taxon>Kickxellomycetes</taxon>
        <taxon>Kickxellales</taxon>
        <taxon>Kickxellaceae</taxon>
        <taxon>Mycoemilia</taxon>
    </lineage>
</organism>
<evidence type="ECO:0000256" key="2">
    <source>
        <dbReference type="SAM" id="MobiDB-lite"/>
    </source>
</evidence>
<feature type="compositionally biased region" description="Low complexity" evidence="2">
    <location>
        <begin position="305"/>
        <end position="326"/>
    </location>
</feature>